<reference evidence="3" key="1">
    <citation type="submission" date="2014-11" db="EMBL/GenBank/DDBJ databases">
        <authorList>
            <person name="Wibberg D."/>
        </authorList>
    </citation>
    <scope>NUCLEOTIDE SEQUENCE [LARGE SCALE GENOMIC DNA]</scope>
    <source>
        <strain evidence="3">L3</strain>
    </source>
</reference>
<dbReference type="EMBL" id="LN824141">
    <property type="protein sequence ID" value="CEP77624.1"/>
    <property type="molecule type" value="Genomic_DNA"/>
</dbReference>
<dbReference type="HOGENOM" id="CLU_1173876_0_0_0"/>
<keyword evidence="1" id="KW-0812">Transmembrane</keyword>
<keyword evidence="1" id="KW-0472">Membrane</keyword>
<protein>
    <submittedName>
        <fullName evidence="2">Uncharacterized protein</fullName>
    </submittedName>
</protein>
<gene>
    <name evidence="2" type="ORF">DTL3_0293</name>
</gene>
<evidence type="ECO:0000313" key="2">
    <source>
        <dbReference type="EMBL" id="CEP77624.1"/>
    </source>
</evidence>
<organism evidence="2 3">
    <name type="scientific">Defluviitoga tunisiensis</name>
    <dbReference type="NCBI Taxonomy" id="1006576"/>
    <lineage>
        <taxon>Bacteria</taxon>
        <taxon>Thermotogati</taxon>
        <taxon>Thermotogota</taxon>
        <taxon>Thermotogae</taxon>
        <taxon>Petrotogales</taxon>
        <taxon>Petrotogaceae</taxon>
        <taxon>Defluviitoga</taxon>
    </lineage>
</organism>
<evidence type="ECO:0000313" key="3">
    <source>
        <dbReference type="Proteomes" id="UP000032809"/>
    </source>
</evidence>
<dbReference type="KEGG" id="dtn:DTL3_0293"/>
<dbReference type="Proteomes" id="UP000032809">
    <property type="component" value="Chromosome I"/>
</dbReference>
<evidence type="ECO:0000256" key="1">
    <source>
        <dbReference type="SAM" id="Phobius"/>
    </source>
</evidence>
<feature type="transmembrane region" description="Helical" evidence="1">
    <location>
        <begin position="16"/>
        <end position="36"/>
    </location>
</feature>
<accession>A0A0C7P0S4</accession>
<proteinExistence type="predicted"/>
<name>A0A0C7P0S4_DEFTU</name>
<dbReference type="AlphaFoldDB" id="A0A0C7P0S4"/>
<dbReference type="RefSeq" id="WP_045087218.1">
    <property type="nucleotide sequence ID" value="NZ_LN824141.1"/>
</dbReference>
<sequence>MANVYVGGKSKKRGKFWIILILVLVAVAAFFGFMFYKYNNLMSSPALKADLITYTISYNDDLYFVRLLNNNRKIMIIKVENGTTFTDPYITLTSDNLEKATTDFLKLFGLKSDINYYFYLNDALANELTNKLSGNSMQGIDGLFDSLKTSKLSFGKVFSYSGYVKTVKEYDRSTNLDEEGFVALMKGFSQYAITNYDKLTIPTLLNEPITVNIGSQSYERKYANPDAFQRIKEIME</sequence>
<keyword evidence="1" id="KW-1133">Transmembrane helix</keyword>
<dbReference type="STRING" id="1006576.DTL3_0293"/>
<keyword evidence="3" id="KW-1185">Reference proteome</keyword>
<dbReference type="OrthoDB" id="47308at2"/>